<evidence type="ECO:0000259" key="9">
    <source>
        <dbReference type="PROSITE" id="PS51747"/>
    </source>
</evidence>
<gene>
    <name evidence="8" type="primary">tadA</name>
    <name evidence="10" type="ORF">H8700_10115</name>
</gene>
<dbReference type="PROSITE" id="PS51747">
    <property type="entry name" value="CYT_DCMP_DEAMINASES_2"/>
    <property type="match status" value="1"/>
</dbReference>
<feature type="binding site" evidence="8">
    <location>
        <position position="129"/>
    </location>
    <ligand>
        <name>Zn(2+)</name>
        <dbReference type="ChEBI" id="CHEBI:29105"/>
        <note>catalytic</note>
    </ligand>
</feature>
<dbReference type="CDD" id="cd01285">
    <property type="entry name" value="nucleoside_deaminase"/>
    <property type="match status" value="1"/>
</dbReference>
<evidence type="ECO:0000256" key="8">
    <source>
        <dbReference type="HAMAP-Rule" id="MF_00972"/>
    </source>
</evidence>
<comment type="similarity">
    <text evidence="1">Belongs to the cytidine and deoxycytidylate deaminase family. ADAT2 subfamily.</text>
</comment>
<sequence>MFLYKRLSPSLTCQHYYIIYDRNVKRLRIKRCVKRKGSIRMEEKNRDSYDSKYMKEAIRQAKKAALIDEVPIGCVIVYQDKIIGRGYNKRNKMGSTLAHAEIIAIQKASKKLNDWRLEECTMYVTLEPCPMCAGAIVQARIPKVVIGAMNAKAGCAGSVLNILEEKGFNHQVEKITGVLEEECRIMMKDFFRELRQRKKEKKMHT</sequence>
<dbReference type="HAMAP" id="MF_00972">
    <property type="entry name" value="tRNA_aden_deaminase"/>
    <property type="match status" value="1"/>
</dbReference>
<comment type="catalytic activity">
    <reaction evidence="7 8">
        <text>adenosine(34) in tRNA + H2O + H(+) = inosine(34) in tRNA + NH4(+)</text>
        <dbReference type="Rhea" id="RHEA:43168"/>
        <dbReference type="Rhea" id="RHEA-COMP:10373"/>
        <dbReference type="Rhea" id="RHEA-COMP:10374"/>
        <dbReference type="ChEBI" id="CHEBI:15377"/>
        <dbReference type="ChEBI" id="CHEBI:15378"/>
        <dbReference type="ChEBI" id="CHEBI:28938"/>
        <dbReference type="ChEBI" id="CHEBI:74411"/>
        <dbReference type="ChEBI" id="CHEBI:82852"/>
        <dbReference type="EC" id="3.5.4.33"/>
    </reaction>
</comment>
<comment type="function">
    <text evidence="8">Catalyzes the deamination of adenosine to inosine at the wobble position 34 of tRNA(Arg2).</text>
</comment>
<feature type="active site" description="Proton donor" evidence="8">
    <location>
        <position position="101"/>
    </location>
</feature>
<comment type="subunit">
    <text evidence="2 8">Homodimer.</text>
</comment>
<dbReference type="NCBIfam" id="NF008113">
    <property type="entry name" value="PRK10860.1"/>
    <property type="match status" value="1"/>
</dbReference>
<organism evidence="10 11">
    <name type="scientific">Jutongia hominis</name>
    <dbReference type="NCBI Taxonomy" id="2763664"/>
    <lineage>
        <taxon>Bacteria</taxon>
        <taxon>Bacillati</taxon>
        <taxon>Bacillota</taxon>
        <taxon>Clostridia</taxon>
        <taxon>Lachnospirales</taxon>
        <taxon>Lachnospiraceae</taxon>
        <taxon>Jutongia</taxon>
    </lineage>
</organism>
<dbReference type="PANTHER" id="PTHR11079">
    <property type="entry name" value="CYTOSINE DEAMINASE FAMILY MEMBER"/>
    <property type="match status" value="1"/>
</dbReference>
<dbReference type="Gene3D" id="3.40.140.10">
    <property type="entry name" value="Cytidine Deaminase, domain 2"/>
    <property type="match status" value="1"/>
</dbReference>
<evidence type="ECO:0000256" key="2">
    <source>
        <dbReference type="ARBA" id="ARBA00011738"/>
    </source>
</evidence>
<keyword evidence="4 8" id="KW-0479">Metal-binding</keyword>
<dbReference type="InterPro" id="IPR016192">
    <property type="entry name" value="APOBEC/CMP_deaminase_Zn-bd"/>
</dbReference>
<feature type="binding site" evidence="8">
    <location>
        <position position="99"/>
    </location>
    <ligand>
        <name>Zn(2+)</name>
        <dbReference type="ChEBI" id="CHEBI:29105"/>
        <note>catalytic</note>
    </ligand>
</feature>
<evidence type="ECO:0000256" key="3">
    <source>
        <dbReference type="ARBA" id="ARBA00022694"/>
    </source>
</evidence>
<dbReference type="InterPro" id="IPR002125">
    <property type="entry name" value="CMP_dCMP_dom"/>
</dbReference>
<feature type="binding site" evidence="8">
    <location>
        <position position="132"/>
    </location>
    <ligand>
        <name>Zn(2+)</name>
        <dbReference type="ChEBI" id="CHEBI:29105"/>
        <note>catalytic</note>
    </ligand>
</feature>
<name>A0ABR7MWC3_9FIRM</name>
<dbReference type="InterPro" id="IPR016193">
    <property type="entry name" value="Cytidine_deaminase-like"/>
</dbReference>
<dbReference type="PROSITE" id="PS00903">
    <property type="entry name" value="CYT_DCMP_DEAMINASES_1"/>
    <property type="match status" value="1"/>
</dbReference>
<protein>
    <recommendedName>
        <fullName evidence="8">tRNA-specific adenosine deaminase</fullName>
        <ecNumber evidence="8">3.5.4.33</ecNumber>
    </recommendedName>
</protein>
<feature type="domain" description="CMP/dCMP-type deaminase" evidence="9">
    <location>
        <begin position="48"/>
        <end position="160"/>
    </location>
</feature>
<evidence type="ECO:0000313" key="11">
    <source>
        <dbReference type="Proteomes" id="UP000637513"/>
    </source>
</evidence>
<dbReference type="EMBL" id="JACRSW010000033">
    <property type="protein sequence ID" value="MBC8558058.1"/>
    <property type="molecule type" value="Genomic_DNA"/>
</dbReference>
<dbReference type="PANTHER" id="PTHR11079:SF202">
    <property type="entry name" value="TRNA-SPECIFIC ADENOSINE DEAMINASE"/>
    <property type="match status" value="1"/>
</dbReference>
<evidence type="ECO:0000256" key="7">
    <source>
        <dbReference type="ARBA" id="ARBA00048045"/>
    </source>
</evidence>
<evidence type="ECO:0000256" key="1">
    <source>
        <dbReference type="ARBA" id="ARBA00010669"/>
    </source>
</evidence>
<dbReference type="InterPro" id="IPR028883">
    <property type="entry name" value="tRNA_aden_deaminase"/>
</dbReference>
<proteinExistence type="inferred from homology"/>
<dbReference type="EC" id="3.5.4.33" evidence="8"/>
<dbReference type="InterPro" id="IPR058535">
    <property type="entry name" value="MafB19-deam"/>
</dbReference>
<comment type="caution">
    <text evidence="10">The sequence shown here is derived from an EMBL/GenBank/DDBJ whole genome shotgun (WGS) entry which is preliminary data.</text>
</comment>
<keyword evidence="5 8" id="KW-0378">Hydrolase</keyword>
<dbReference type="Proteomes" id="UP000637513">
    <property type="component" value="Unassembled WGS sequence"/>
</dbReference>
<keyword evidence="6 8" id="KW-0862">Zinc</keyword>
<keyword evidence="3 8" id="KW-0819">tRNA processing</keyword>
<dbReference type="Pfam" id="PF14437">
    <property type="entry name" value="MafB19-deam"/>
    <property type="match status" value="1"/>
</dbReference>
<comment type="cofactor">
    <cofactor evidence="8">
        <name>Zn(2+)</name>
        <dbReference type="ChEBI" id="CHEBI:29105"/>
    </cofactor>
    <text evidence="8">Binds 1 zinc ion per subunit.</text>
</comment>
<keyword evidence="11" id="KW-1185">Reference proteome</keyword>
<evidence type="ECO:0000256" key="4">
    <source>
        <dbReference type="ARBA" id="ARBA00022723"/>
    </source>
</evidence>
<evidence type="ECO:0000313" key="10">
    <source>
        <dbReference type="EMBL" id="MBC8558058.1"/>
    </source>
</evidence>
<dbReference type="SUPFAM" id="SSF53927">
    <property type="entry name" value="Cytidine deaminase-like"/>
    <property type="match status" value="1"/>
</dbReference>
<evidence type="ECO:0000256" key="6">
    <source>
        <dbReference type="ARBA" id="ARBA00022833"/>
    </source>
</evidence>
<reference evidence="10 11" key="1">
    <citation type="submission" date="2020-08" db="EMBL/GenBank/DDBJ databases">
        <title>Genome public.</title>
        <authorList>
            <person name="Liu C."/>
            <person name="Sun Q."/>
        </authorList>
    </citation>
    <scope>NUCLEOTIDE SEQUENCE [LARGE SCALE GENOMIC DNA]</scope>
    <source>
        <strain evidence="10 11">BX3</strain>
    </source>
</reference>
<accession>A0ABR7MWC3</accession>
<evidence type="ECO:0000256" key="5">
    <source>
        <dbReference type="ARBA" id="ARBA00022801"/>
    </source>
</evidence>